<evidence type="ECO:0000313" key="3">
    <source>
        <dbReference type="Proteomes" id="UP000289738"/>
    </source>
</evidence>
<reference evidence="2 3" key="1">
    <citation type="submission" date="2019-01" db="EMBL/GenBank/DDBJ databases">
        <title>Sequencing of cultivated peanut Arachis hypogaea provides insights into genome evolution and oil improvement.</title>
        <authorList>
            <person name="Chen X."/>
        </authorList>
    </citation>
    <scope>NUCLEOTIDE SEQUENCE [LARGE SCALE GENOMIC DNA]</scope>
    <source>
        <strain evidence="3">cv. Fuhuasheng</strain>
        <tissue evidence="2">Leaves</tissue>
    </source>
</reference>
<feature type="compositionally biased region" description="Low complexity" evidence="1">
    <location>
        <begin position="342"/>
        <end position="354"/>
    </location>
</feature>
<accession>A0A445CB77</accession>
<organism evidence="2 3">
    <name type="scientific">Arachis hypogaea</name>
    <name type="common">Peanut</name>
    <dbReference type="NCBI Taxonomy" id="3818"/>
    <lineage>
        <taxon>Eukaryota</taxon>
        <taxon>Viridiplantae</taxon>
        <taxon>Streptophyta</taxon>
        <taxon>Embryophyta</taxon>
        <taxon>Tracheophyta</taxon>
        <taxon>Spermatophyta</taxon>
        <taxon>Magnoliopsida</taxon>
        <taxon>eudicotyledons</taxon>
        <taxon>Gunneridae</taxon>
        <taxon>Pentapetalae</taxon>
        <taxon>rosids</taxon>
        <taxon>fabids</taxon>
        <taxon>Fabales</taxon>
        <taxon>Fabaceae</taxon>
        <taxon>Papilionoideae</taxon>
        <taxon>50 kb inversion clade</taxon>
        <taxon>dalbergioids sensu lato</taxon>
        <taxon>Dalbergieae</taxon>
        <taxon>Pterocarpus clade</taxon>
        <taxon>Arachis</taxon>
    </lineage>
</organism>
<gene>
    <name evidence="2" type="ORF">Ahy_A07g034101</name>
</gene>
<evidence type="ECO:0008006" key="4">
    <source>
        <dbReference type="Google" id="ProtNLM"/>
    </source>
</evidence>
<evidence type="ECO:0000313" key="2">
    <source>
        <dbReference type="EMBL" id="RYR48103.1"/>
    </source>
</evidence>
<comment type="caution">
    <text evidence="2">The sequence shown here is derived from an EMBL/GenBank/DDBJ whole genome shotgun (WGS) entry which is preliminary data.</text>
</comment>
<dbReference type="EMBL" id="SDMP01000007">
    <property type="protein sequence ID" value="RYR48103.1"/>
    <property type="molecule type" value="Genomic_DNA"/>
</dbReference>
<feature type="compositionally biased region" description="Low complexity" evidence="1">
    <location>
        <begin position="318"/>
        <end position="331"/>
    </location>
</feature>
<feature type="region of interest" description="Disordered" evidence="1">
    <location>
        <begin position="308"/>
        <end position="355"/>
    </location>
</feature>
<dbReference type="PANTHER" id="PTHR31973:SF189">
    <property type="entry name" value="TRANSPOSASE, MUDR, PLANT, MULE TRANSPOSASE DOMAIN PROTEIN-RELATED"/>
    <property type="match status" value="1"/>
</dbReference>
<dbReference type="Proteomes" id="UP000289738">
    <property type="component" value="Chromosome A07"/>
</dbReference>
<dbReference type="AlphaFoldDB" id="A0A445CB77"/>
<dbReference type="PANTHER" id="PTHR31973">
    <property type="entry name" value="POLYPROTEIN, PUTATIVE-RELATED"/>
    <property type="match status" value="1"/>
</dbReference>
<sequence length="373" mass="42437">MKKSVPVERVQGKFSASISKEKEKVVAAGLRDEDNAYESEELWDVPVSDDEGDPSLTKYPLHKNLKNMKDKRGVWFSTCDSHRYKAVCQEGCKWFAYCHKMKREDTWQLTSCYKKYTCSKATKIGILSSQWLSKAFMKKIYENPKIKLRSLMRKTHSKWNVDLTKTKAARVKQLALDEINDVKNFVNKYYKKETYVNCYQHVIYPVNGPNLWDWTQNDDVLLPVFRKPIGRPKLSRNKAGDEPRNNGPLSKLSRAGQQQNAPTVLHLVTTKEPVLENHNAAPQAKKNAGTTRTTNSIKIAAKATAKAATKIQSKRKSNTQGVGTQQSQTSSKRAKYNSNANQSQPSTTTVTSPSRRILKYMAKTLHRAWKAFG</sequence>
<name>A0A445CB77_ARAHY</name>
<proteinExistence type="predicted"/>
<keyword evidence="3" id="KW-1185">Reference proteome</keyword>
<feature type="region of interest" description="Disordered" evidence="1">
    <location>
        <begin position="231"/>
        <end position="260"/>
    </location>
</feature>
<evidence type="ECO:0000256" key="1">
    <source>
        <dbReference type="SAM" id="MobiDB-lite"/>
    </source>
</evidence>
<protein>
    <recommendedName>
        <fullName evidence="4">Transposase MuDR plant domain-containing protein</fullName>
    </recommendedName>
</protein>